<evidence type="ECO:0000256" key="2">
    <source>
        <dbReference type="SAM" id="MobiDB-lite"/>
    </source>
</evidence>
<dbReference type="InterPro" id="IPR029052">
    <property type="entry name" value="Metallo-depent_PP-like"/>
</dbReference>
<feature type="compositionally biased region" description="Basic and acidic residues" evidence="2">
    <location>
        <begin position="828"/>
        <end position="844"/>
    </location>
</feature>
<dbReference type="GO" id="GO:0051276">
    <property type="term" value="P:chromosome organization"/>
    <property type="evidence" value="ECO:0007669"/>
    <property type="project" value="UniProtKB-ARBA"/>
</dbReference>
<sequence length="1132" mass="123641">MWSRHVLLRNLVNLPRIVRAPTFPPVARSLASAAVKKEVAVKTPRKRRLKSQPESEPQAPQEQLHPAESPKSVDLASGVPAGSHWQSVERWVVFSDLHVSARTSDVCCQVLDRVKAEAAARKAGVLFLGDFWQQRGALPVTPLNAVLEKFKEWPFPTIMLVGNHDQVSMEGLQHGVTPLAAACPAVHIMDAPTTFLDALWLPYRRQQSEITDAIQAAVGQAKVIFAHADVIGASVNELYQAKEGLMPDEFPAGTTVYTGHYHKPHTVPDTNIHYIGSPYQVSRSEATQQKRLLVLNRDWELEEEIPLDIGPRHFSLSTQADAVTELPSDLRPGDRVQWMFESVEQSQEAEPAVQELKDQGVQVEVVMKPAEGTQRIEAAESLGPLELLEAYAASTAMPADSLREATAILKELGLNGGQQLQGHVELDLHILSISGYGPFREEATYELQGRGLRVITGQNLDDPASASNGAGKSALVMAPLWAITGKTEPRSETSSASGLNIKETVHDTAKQARVKVEGTVNDKPFSVERAASRRGIASLTFQLDGQDLTMQETRMTQQQIDQHLCAQLLPRAVFHTQTDIANLLEASDSAFKQELGQVVDMQVWEVASDTASQRLKAAKEQHTRTEWTVQARRGELASRQAMAESAHEDASHTLQDIMQQEAAAEAAAETAAAAHIEAKTESIASVPEPDSAGREQLKAGVASLMTEWQTAREGLSQHQMNLGGVTEALKASKKQLQAYSPIDAELAAANVARMQDEVALCQRSYEGALQAFTTTEGHIQQAQQRLNQAQARLDAAEREAAHARQAAAAADQQRRQVELQEQQQRQRAMYERQQRRRDAASQVESIDRVRARLQRTMDSQAPWLEVQPSQDPLALPALPYTPGASIMDTAERCAEGTRAAAAQLSTAQQALASSQNQTNPFDALARNAKAMVKKVTEELQAAQQQKQALEQQVAMLTVVDKAFGRGGLQSFALEGVLQELQARTADYLRVLATGYTLKLSPTRPSKNSPDGIERVTKTVMVQIGGPDGEATVRERTMKQLSGGERRRMALALALAYGELAAGRGRLKCNLMVLDEVLQHLDGEGCARVCAVLKELPQATVLIVGQADSYVLQEFDAVDTVVKENGCSKVLPA</sequence>
<dbReference type="Pfam" id="PF02463">
    <property type="entry name" value="SMC_N"/>
    <property type="match status" value="1"/>
</dbReference>
<evidence type="ECO:0000313" key="5">
    <source>
        <dbReference type="Proteomes" id="UP001465755"/>
    </source>
</evidence>
<accession>A0AAW1PST7</accession>
<feature type="domain" description="RecF/RecN/SMC N-terminal" evidence="3">
    <location>
        <begin position="467"/>
        <end position="1127"/>
    </location>
</feature>
<dbReference type="SUPFAM" id="SSF52540">
    <property type="entry name" value="P-loop containing nucleoside triphosphate hydrolases"/>
    <property type="match status" value="1"/>
</dbReference>
<dbReference type="InterPro" id="IPR003395">
    <property type="entry name" value="RecF/RecN/SMC_N"/>
</dbReference>
<dbReference type="Gene3D" id="3.60.21.10">
    <property type="match status" value="1"/>
</dbReference>
<comment type="caution">
    <text evidence="4">The sequence shown here is derived from an EMBL/GenBank/DDBJ whole genome shotgun (WGS) entry which is preliminary data.</text>
</comment>
<feature type="compositionally biased region" description="Low complexity" evidence="2">
    <location>
        <begin position="52"/>
        <end position="63"/>
    </location>
</feature>
<evidence type="ECO:0000256" key="1">
    <source>
        <dbReference type="SAM" id="Coils"/>
    </source>
</evidence>
<dbReference type="InterPro" id="IPR027417">
    <property type="entry name" value="P-loop_NTPase"/>
</dbReference>
<dbReference type="PANTHER" id="PTHR32114">
    <property type="entry name" value="ABC TRANSPORTER ABCH.3"/>
    <property type="match status" value="1"/>
</dbReference>
<feature type="region of interest" description="Disordered" evidence="2">
    <location>
        <begin position="41"/>
        <end position="76"/>
    </location>
</feature>
<organism evidence="4 5">
    <name type="scientific">Symbiochloris irregularis</name>
    <dbReference type="NCBI Taxonomy" id="706552"/>
    <lineage>
        <taxon>Eukaryota</taxon>
        <taxon>Viridiplantae</taxon>
        <taxon>Chlorophyta</taxon>
        <taxon>core chlorophytes</taxon>
        <taxon>Trebouxiophyceae</taxon>
        <taxon>Trebouxiales</taxon>
        <taxon>Trebouxiaceae</taxon>
        <taxon>Symbiochloris</taxon>
    </lineage>
</organism>
<gene>
    <name evidence="4" type="ORF">WJX73_005975</name>
</gene>
<dbReference type="EMBL" id="JALJOQ010000006">
    <property type="protein sequence ID" value="KAK9812526.1"/>
    <property type="molecule type" value="Genomic_DNA"/>
</dbReference>
<reference evidence="4 5" key="1">
    <citation type="journal article" date="2024" name="Nat. Commun.">
        <title>Phylogenomics reveals the evolutionary origins of lichenization in chlorophyte algae.</title>
        <authorList>
            <person name="Puginier C."/>
            <person name="Libourel C."/>
            <person name="Otte J."/>
            <person name="Skaloud P."/>
            <person name="Haon M."/>
            <person name="Grisel S."/>
            <person name="Petersen M."/>
            <person name="Berrin J.G."/>
            <person name="Delaux P.M."/>
            <person name="Dal Grande F."/>
            <person name="Keller J."/>
        </authorList>
    </citation>
    <scope>NUCLEOTIDE SEQUENCE [LARGE SCALE GENOMIC DNA]</scope>
    <source>
        <strain evidence="4 5">SAG 2036</strain>
    </source>
</reference>
<feature type="region of interest" description="Disordered" evidence="2">
    <location>
        <begin position="809"/>
        <end position="844"/>
    </location>
</feature>
<dbReference type="CDD" id="cd00267">
    <property type="entry name" value="ABC_ATPase"/>
    <property type="match status" value="1"/>
</dbReference>
<keyword evidence="1" id="KW-0175">Coiled coil</keyword>
<keyword evidence="5" id="KW-1185">Reference proteome</keyword>
<evidence type="ECO:0000313" key="4">
    <source>
        <dbReference type="EMBL" id="KAK9812526.1"/>
    </source>
</evidence>
<evidence type="ECO:0000259" key="3">
    <source>
        <dbReference type="Pfam" id="PF02463"/>
    </source>
</evidence>
<proteinExistence type="predicted"/>
<protein>
    <recommendedName>
        <fullName evidence="3">RecF/RecN/SMC N-terminal domain-containing protein</fullName>
    </recommendedName>
</protein>
<dbReference type="Gene3D" id="3.40.50.300">
    <property type="entry name" value="P-loop containing nucleotide triphosphate hydrolases"/>
    <property type="match status" value="2"/>
</dbReference>
<dbReference type="Proteomes" id="UP001465755">
    <property type="component" value="Unassembled WGS sequence"/>
</dbReference>
<dbReference type="AlphaFoldDB" id="A0AAW1PST7"/>
<name>A0AAW1PST7_9CHLO</name>
<dbReference type="PANTHER" id="PTHR32114:SF2">
    <property type="entry name" value="ABC TRANSPORTER ABCH.3"/>
    <property type="match status" value="1"/>
</dbReference>
<feature type="coiled-coil region" evidence="1">
    <location>
        <begin position="925"/>
        <end position="959"/>
    </location>
</feature>
<dbReference type="SUPFAM" id="SSF56300">
    <property type="entry name" value="Metallo-dependent phosphatases"/>
    <property type="match status" value="1"/>
</dbReference>